<dbReference type="PANTHER" id="PTHR43581:SF4">
    <property type="entry name" value="ATP_GTP PHOSPHATASE"/>
    <property type="match status" value="1"/>
</dbReference>
<dbReference type="GO" id="GO:0005524">
    <property type="term" value="F:ATP binding"/>
    <property type="evidence" value="ECO:0007669"/>
    <property type="project" value="InterPro"/>
</dbReference>
<dbReference type="SUPFAM" id="SSF52540">
    <property type="entry name" value="P-loop containing nucleoside triphosphate hydrolases"/>
    <property type="match status" value="1"/>
</dbReference>
<dbReference type="AlphaFoldDB" id="A0A561DVN6"/>
<dbReference type="InterPro" id="IPR051396">
    <property type="entry name" value="Bact_Antivir_Def_Nuclease"/>
</dbReference>
<dbReference type="EMBL" id="VIVQ01000005">
    <property type="protein sequence ID" value="TWE07431.1"/>
    <property type="molecule type" value="Genomic_DNA"/>
</dbReference>
<sequence>MSDERGVPWLDGFAAVGDSLAGADRPVRVGPLAKVNLLVGRNNHGKSTILRAAGQWCGRPTRRFFADATETLVRVDRNSLSLRLSSYGGINQRLQQMWTEHGAELWRGGDGLWTSRELPQALGLHQFSSGSPEVLAQDVVQPIAPRLVQIPAFRQIRPADPQRQRTAESPVEDGLGLLQKLAEWERPPRAATQDHQKARERFRRICEFMRIVLEEPDARLEIAHNASEGQVALSQFGDLLPLEQLGDGIKQVLMIAAACTGYENALITIEEPETHLHPTLQRKLLRYLSEHTENQYLIATHSAHILDTPGAHVFHVIHDGTSTTVSPPVRQRDLANVADDLGYRASDLLQTNYTIWVEGPSDRIYWKRWLELVAPDLIEGTHYSLMPYGGRLIDSVTVRTEDDPQIEEDLIKILQLGRRCTVIADSDKQSLQAELHPQIQRLIDEARSHEYADVLVCEWARTVENLIPATKFRNLLLQKHTRSTTLVPRSDDPFRQPFGKMKASSYSKTSIARHVAPQILKVDIGVDLRGTLDGLVDRIRRANGVSPAIAIDSSTP</sequence>
<accession>A0A561DVN6</accession>
<dbReference type="OrthoDB" id="3237462at2"/>
<name>A0A561DVN6_9MICO</name>
<dbReference type="Pfam" id="PF13304">
    <property type="entry name" value="AAA_21"/>
    <property type="match status" value="1"/>
</dbReference>
<evidence type="ECO:0000313" key="2">
    <source>
        <dbReference type="EMBL" id="TWE07431.1"/>
    </source>
</evidence>
<comment type="caution">
    <text evidence="2">The sequence shown here is derived from an EMBL/GenBank/DDBJ whole genome shotgun (WGS) entry which is preliminary data.</text>
</comment>
<dbReference type="RefSeq" id="WP_145230711.1">
    <property type="nucleotide sequence ID" value="NZ_VIVQ01000005.1"/>
</dbReference>
<dbReference type="Gene3D" id="3.40.50.300">
    <property type="entry name" value="P-loop containing nucleotide triphosphate hydrolases"/>
    <property type="match status" value="1"/>
</dbReference>
<evidence type="ECO:0000313" key="3">
    <source>
        <dbReference type="Proteomes" id="UP000318297"/>
    </source>
</evidence>
<evidence type="ECO:0000259" key="1">
    <source>
        <dbReference type="Pfam" id="PF13304"/>
    </source>
</evidence>
<reference evidence="2 3" key="1">
    <citation type="submission" date="2019-06" db="EMBL/GenBank/DDBJ databases">
        <title>Sequencing the genomes of 1000 actinobacteria strains.</title>
        <authorList>
            <person name="Klenk H.-P."/>
        </authorList>
    </citation>
    <scope>NUCLEOTIDE SEQUENCE [LARGE SCALE GENOMIC DNA]</scope>
    <source>
        <strain evidence="2 3">DSM 19560</strain>
    </source>
</reference>
<protein>
    <submittedName>
        <fullName evidence="2">Putative AbiEii toxin of type IV toxin-antitoxin system</fullName>
    </submittedName>
</protein>
<gene>
    <name evidence="2" type="ORF">BKA23_3453</name>
</gene>
<keyword evidence="3" id="KW-1185">Reference proteome</keyword>
<organism evidence="2 3">
    <name type="scientific">Rudaeicoccus suwonensis</name>
    <dbReference type="NCBI Taxonomy" id="657409"/>
    <lineage>
        <taxon>Bacteria</taxon>
        <taxon>Bacillati</taxon>
        <taxon>Actinomycetota</taxon>
        <taxon>Actinomycetes</taxon>
        <taxon>Micrococcales</taxon>
        <taxon>Dermacoccaceae</taxon>
        <taxon>Rudaeicoccus</taxon>
    </lineage>
</organism>
<feature type="domain" description="ATPase AAA-type core" evidence="1">
    <location>
        <begin position="234"/>
        <end position="307"/>
    </location>
</feature>
<dbReference type="InterPro" id="IPR003959">
    <property type="entry name" value="ATPase_AAA_core"/>
</dbReference>
<dbReference type="Proteomes" id="UP000318297">
    <property type="component" value="Unassembled WGS sequence"/>
</dbReference>
<dbReference type="GO" id="GO:0016887">
    <property type="term" value="F:ATP hydrolysis activity"/>
    <property type="evidence" value="ECO:0007669"/>
    <property type="project" value="InterPro"/>
</dbReference>
<proteinExistence type="predicted"/>
<dbReference type="PANTHER" id="PTHR43581">
    <property type="entry name" value="ATP/GTP PHOSPHATASE"/>
    <property type="match status" value="1"/>
</dbReference>
<dbReference type="InterPro" id="IPR027417">
    <property type="entry name" value="P-loop_NTPase"/>
</dbReference>